<evidence type="ECO:0000256" key="1">
    <source>
        <dbReference type="SAM" id="MobiDB-lite"/>
    </source>
</evidence>
<evidence type="ECO:0000259" key="2">
    <source>
        <dbReference type="Pfam" id="PF13511"/>
    </source>
</evidence>
<comment type="caution">
    <text evidence="3">The sequence shown here is derived from an EMBL/GenBank/DDBJ whole genome shotgun (WGS) entry which is preliminary data.</text>
</comment>
<keyword evidence="4" id="KW-1185">Reference proteome</keyword>
<dbReference type="Pfam" id="PF13511">
    <property type="entry name" value="DUF4124"/>
    <property type="match status" value="1"/>
</dbReference>
<accession>A0A4Y7XE17</accession>
<dbReference type="EMBL" id="SNTY01000013">
    <property type="protein sequence ID" value="TEU30006.1"/>
    <property type="molecule type" value="Genomic_DNA"/>
</dbReference>
<feature type="compositionally biased region" description="Low complexity" evidence="1">
    <location>
        <begin position="88"/>
        <end position="113"/>
    </location>
</feature>
<dbReference type="RefSeq" id="WP_134243630.1">
    <property type="nucleotide sequence ID" value="NZ_SNTY01000013.1"/>
</dbReference>
<dbReference type="AlphaFoldDB" id="A0A4Y7XE17"/>
<feature type="domain" description="DUF4124" evidence="2">
    <location>
        <begin position="34"/>
        <end position="88"/>
    </location>
</feature>
<sequence length="177" mass="18497">MLKNSPAFRPLRLSSTGLIYSLSRGLLFAASLSTLVLAQSASAETFYKWVDKAGSTHYTQTPPGKNSAKSAKKVYIDDQAPPTPVAPANTETSTNNANTGTANSNSNSGNATSVMDANQLANAATNGSVPNTNGQQQAPQATTASQPQPVITPITPPPANRLIVPTQDQTRPAFSER</sequence>
<proteinExistence type="predicted"/>
<protein>
    <submittedName>
        <fullName evidence="3">DUF4124 domain-containing protein</fullName>
    </submittedName>
</protein>
<dbReference type="Proteomes" id="UP000297834">
    <property type="component" value="Unassembled WGS sequence"/>
</dbReference>
<evidence type="ECO:0000313" key="4">
    <source>
        <dbReference type="Proteomes" id="UP000297834"/>
    </source>
</evidence>
<feature type="compositionally biased region" description="Low complexity" evidence="1">
    <location>
        <begin position="135"/>
        <end position="153"/>
    </location>
</feature>
<dbReference type="InterPro" id="IPR025392">
    <property type="entry name" value="DUF4124"/>
</dbReference>
<name>A0A4Y7XE17_9GAMM</name>
<feature type="compositionally biased region" description="Polar residues" evidence="1">
    <location>
        <begin position="166"/>
        <end position="177"/>
    </location>
</feature>
<feature type="region of interest" description="Disordered" evidence="1">
    <location>
        <begin position="55"/>
        <end position="177"/>
    </location>
</feature>
<feature type="compositionally biased region" description="Polar residues" evidence="1">
    <location>
        <begin position="115"/>
        <end position="134"/>
    </location>
</feature>
<gene>
    <name evidence="3" type="ORF">E2B99_03660</name>
</gene>
<reference evidence="3 4" key="1">
    <citation type="submission" date="2019-03" db="EMBL/GenBank/DDBJ databases">
        <title>Alkanindiges illinoisensis: a potential pathogenic isolated from ascites of a gastric cancer patient with abdominal metastasis.</title>
        <authorList>
            <person name="Hu X."/>
            <person name="Yang B."/>
            <person name="Yan X."/>
            <person name="Lin L."/>
            <person name="Zhao H."/>
            <person name="Zhou F."/>
            <person name="Su B."/>
            <person name="Chen J."/>
            <person name="Rui Y."/>
            <person name="Wang Q."/>
            <person name="Zheng L."/>
        </authorList>
    </citation>
    <scope>NUCLEOTIDE SEQUENCE [LARGE SCALE GENOMIC DNA]</scope>
    <source>
        <strain evidence="3 4">NFYY 23406</strain>
    </source>
</reference>
<organism evidence="3 4">
    <name type="scientific">Alkanindiges illinoisensis</name>
    <dbReference type="NCBI Taxonomy" id="197183"/>
    <lineage>
        <taxon>Bacteria</taxon>
        <taxon>Pseudomonadati</taxon>
        <taxon>Pseudomonadota</taxon>
        <taxon>Gammaproteobacteria</taxon>
        <taxon>Moraxellales</taxon>
        <taxon>Moraxellaceae</taxon>
        <taxon>Alkanindiges</taxon>
    </lineage>
</organism>
<evidence type="ECO:0000313" key="3">
    <source>
        <dbReference type="EMBL" id="TEU30006.1"/>
    </source>
</evidence>
<dbReference type="STRING" id="1120977.GCA_000619845_00067"/>
<dbReference type="OrthoDB" id="7068596at2"/>
<feature type="compositionally biased region" description="Polar residues" evidence="1">
    <location>
        <begin position="56"/>
        <end position="69"/>
    </location>
</feature>